<keyword evidence="2" id="KW-0645">Protease</keyword>
<feature type="domain" description="Peptidase S8/S53" evidence="7">
    <location>
        <begin position="41"/>
        <end position="418"/>
    </location>
</feature>
<dbReference type="Pfam" id="PF17766">
    <property type="entry name" value="fn3_6"/>
    <property type="match status" value="1"/>
</dbReference>
<comment type="caution">
    <text evidence="9">The sequence shown here is derived from an EMBL/GenBank/DDBJ whole genome shotgun (WGS) entry which is preliminary data.</text>
</comment>
<protein>
    <recommendedName>
        <fullName evidence="11">Subtilisin-like protease</fullName>
    </recommendedName>
</protein>
<reference evidence="9" key="1">
    <citation type="submission" date="2019-10" db="EMBL/GenBank/DDBJ databases">
        <authorList>
            <person name="Zhang R."/>
            <person name="Pan Y."/>
            <person name="Wang J."/>
            <person name="Ma R."/>
            <person name="Yu S."/>
        </authorList>
    </citation>
    <scope>NUCLEOTIDE SEQUENCE</scope>
    <source>
        <strain evidence="9">LA-IB0</strain>
        <tissue evidence="9">Leaf</tissue>
    </source>
</reference>
<dbReference type="InterPro" id="IPR023828">
    <property type="entry name" value="Peptidase_S8_Ser-AS"/>
</dbReference>
<evidence type="ECO:0000259" key="7">
    <source>
        <dbReference type="Pfam" id="PF00082"/>
    </source>
</evidence>
<dbReference type="Proteomes" id="UP000826271">
    <property type="component" value="Unassembled WGS sequence"/>
</dbReference>
<dbReference type="InterPro" id="IPR000209">
    <property type="entry name" value="Peptidase_S8/S53_dom"/>
</dbReference>
<evidence type="ECO:0000256" key="1">
    <source>
        <dbReference type="ARBA" id="ARBA00011073"/>
    </source>
</evidence>
<dbReference type="CDD" id="cd02120">
    <property type="entry name" value="PA_subtilisin_like"/>
    <property type="match status" value="1"/>
</dbReference>
<dbReference type="FunFam" id="2.60.40.2310:FF:000001">
    <property type="entry name" value="Subtilisin-like protease SBT1.5"/>
    <property type="match status" value="1"/>
</dbReference>
<dbReference type="InterPro" id="IPR041469">
    <property type="entry name" value="Subtilisin-like_FN3"/>
</dbReference>
<dbReference type="InterPro" id="IPR036852">
    <property type="entry name" value="Peptidase_S8/S53_dom_sf"/>
</dbReference>
<evidence type="ECO:0000256" key="6">
    <source>
        <dbReference type="PROSITE-ProRule" id="PRU01240"/>
    </source>
</evidence>
<proteinExistence type="inferred from homology"/>
<dbReference type="GO" id="GO:0006508">
    <property type="term" value="P:proteolysis"/>
    <property type="evidence" value="ECO:0007669"/>
    <property type="project" value="UniProtKB-KW"/>
</dbReference>
<dbReference type="PROSITE" id="PS51892">
    <property type="entry name" value="SUBTILASE"/>
    <property type="match status" value="1"/>
</dbReference>
<comment type="similarity">
    <text evidence="1 6">Belongs to the peptidase S8 family.</text>
</comment>
<dbReference type="SUPFAM" id="SSF52743">
    <property type="entry name" value="Subtilisin-like"/>
    <property type="match status" value="1"/>
</dbReference>
<comment type="caution">
    <text evidence="6">Lacks conserved residue(s) required for the propagation of feature annotation.</text>
</comment>
<name>A0AAV6WYN0_9LAMI</name>
<evidence type="ECO:0000256" key="5">
    <source>
        <dbReference type="ARBA" id="ARBA00022825"/>
    </source>
</evidence>
<evidence type="ECO:0000256" key="2">
    <source>
        <dbReference type="ARBA" id="ARBA00022670"/>
    </source>
</evidence>
<keyword evidence="4" id="KW-0378">Hydrolase</keyword>
<evidence type="ECO:0000256" key="4">
    <source>
        <dbReference type="ARBA" id="ARBA00022801"/>
    </source>
</evidence>
<dbReference type="InterPro" id="IPR034197">
    <property type="entry name" value="Peptidases_S8_3"/>
</dbReference>
<keyword evidence="10" id="KW-1185">Reference proteome</keyword>
<evidence type="ECO:0000313" key="10">
    <source>
        <dbReference type="Proteomes" id="UP000826271"/>
    </source>
</evidence>
<dbReference type="GO" id="GO:0004252">
    <property type="term" value="F:serine-type endopeptidase activity"/>
    <property type="evidence" value="ECO:0007669"/>
    <property type="project" value="InterPro"/>
</dbReference>
<dbReference type="PRINTS" id="PR00723">
    <property type="entry name" value="SUBTILISIN"/>
</dbReference>
<dbReference type="PANTHER" id="PTHR10795">
    <property type="entry name" value="PROPROTEIN CONVERTASE SUBTILISIN/KEXIN"/>
    <property type="match status" value="1"/>
</dbReference>
<dbReference type="Pfam" id="PF00082">
    <property type="entry name" value="Peptidase_S8"/>
    <property type="match status" value="1"/>
</dbReference>
<dbReference type="Gene3D" id="2.60.40.2310">
    <property type="match status" value="1"/>
</dbReference>
<evidence type="ECO:0000259" key="8">
    <source>
        <dbReference type="Pfam" id="PF17766"/>
    </source>
</evidence>
<evidence type="ECO:0000256" key="3">
    <source>
        <dbReference type="ARBA" id="ARBA00022729"/>
    </source>
</evidence>
<dbReference type="PROSITE" id="PS00138">
    <property type="entry name" value="SUBTILASE_SER"/>
    <property type="match status" value="1"/>
</dbReference>
<dbReference type="EMBL" id="WHWC01000011">
    <property type="protein sequence ID" value="KAG8373572.1"/>
    <property type="molecule type" value="Genomic_DNA"/>
</dbReference>
<dbReference type="AlphaFoldDB" id="A0AAV6WYN0"/>
<dbReference type="CDD" id="cd04852">
    <property type="entry name" value="Peptidases_S8_3"/>
    <property type="match status" value="1"/>
</dbReference>
<evidence type="ECO:0008006" key="11">
    <source>
        <dbReference type="Google" id="ProtNLM"/>
    </source>
</evidence>
<keyword evidence="5" id="KW-0720">Serine protease</keyword>
<organism evidence="9 10">
    <name type="scientific">Buddleja alternifolia</name>
    <dbReference type="NCBI Taxonomy" id="168488"/>
    <lineage>
        <taxon>Eukaryota</taxon>
        <taxon>Viridiplantae</taxon>
        <taxon>Streptophyta</taxon>
        <taxon>Embryophyta</taxon>
        <taxon>Tracheophyta</taxon>
        <taxon>Spermatophyta</taxon>
        <taxon>Magnoliopsida</taxon>
        <taxon>eudicotyledons</taxon>
        <taxon>Gunneridae</taxon>
        <taxon>Pentapetalae</taxon>
        <taxon>asterids</taxon>
        <taxon>lamiids</taxon>
        <taxon>Lamiales</taxon>
        <taxon>Scrophulariaceae</taxon>
        <taxon>Buddlejeae</taxon>
        <taxon>Buddleja</taxon>
    </lineage>
</organism>
<dbReference type="InterPro" id="IPR015500">
    <property type="entry name" value="Peptidase_S8_subtilisin-rel"/>
</dbReference>
<feature type="domain" description="Subtilisin-like protease fibronectin type-III" evidence="8">
    <location>
        <begin position="497"/>
        <end position="590"/>
    </location>
</feature>
<evidence type="ECO:0000313" key="9">
    <source>
        <dbReference type="EMBL" id="KAG8373572.1"/>
    </source>
</evidence>
<keyword evidence="3" id="KW-0732">Signal</keyword>
<dbReference type="Gene3D" id="3.40.50.200">
    <property type="entry name" value="Peptidase S8/S53 domain"/>
    <property type="match status" value="1"/>
</dbReference>
<gene>
    <name evidence="9" type="ORF">BUALT_Bualt11G0038400</name>
</gene>
<dbReference type="Gene3D" id="3.50.30.30">
    <property type="match status" value="1"/>
</dbReference>
<accession>A0AAV6WYN0</accession>
<sequence length="603" mass="64260">MPPVPAGWKGKCQPGEAFNFSTCNRKVVGARYYLNGYEAEEELEKTVSFRSARDSAGHGSHTASTASGRYVNNMNYKGLASGGARGGAPMTRIAVYKTCWSSACYDVDLLAAFDDAIRDGVHVISLSLGSDAPQGDYFNDAISVGSFHAVSRGIVVIASVGNEGNPGSATNIAPWIVTVGASSTDRDFTSDIILGNGAHFSGESLSLQKMNTSARIISASEAYAGYFTPYQSSYCLESSLNITKAKDKVLVCRHAGSSMESKLAKGTIVKEAGGVGMILIDEADKDIAIPFAIPAAIIGKKMGYKILSYVNNTRNPTSKILSAKTVLGSQAAPRVAPFSSKGPNALTPEILKPDVLAPGLNILAAWSPATANMNFNILSGTSMACPHVTGIVALIKAVHASWSPSAIKSAIMTTATMLDKHRKPIRAGPDGRKANPFDMGSGFVNPKQVLDPGLIYDATASDYKSFLCSLGYSERSLRLITRDNSTCNQAFTTAAGLNYPSITVPNLKKSFSVSRTVTNVGRPTSVYKAVVFPPTGINVTVVPKRLVFSSYGQKINFTVKFELTAPVNDYVFGSLSWRNKRTWVTTPLVVRAVRSSLVHGYNF</sequence>
<dbReference type="InterPro" id="IPR045051">
    <property type="entry name" value="SBT"/>
</dbReference>